<dbReference type="GO" id="GO:0005524">
    <property type="term" value="F:ATP binding"/>
    <property type="evidence" value="ECO:0007669"/>
    <property type="project" value="InterPro"/>
</dbReference>
<dbReference type="CDD" id="cd00054">
    <property type="entry name" value="EGF_CA"/>
    <property type="match status" value="1"/>
</dbReference>
<protein>
    <recommendedName>
        <fullName evidence="2">guanylate cyclase</fullName>
        <ecNumber evidence="2">4.6.1.2</ecNumber>
    </recommendedName>
</protein>
<keyword evidence="11" id="KW-0732">Signal</keyword>
<evidence type="ECO:0000256" key="4">
    <source>
        <dbReference type="ARBA" id="ARBA00022741"/>
    </source>
</evidence>
<dbReference type="PANTHER" id="PTHR11920:SF501">
    <property type="entry name" value="GUANYLATE CYCLASE 32E"/>
    <property type="match status" value="1"/>
</dbReference>
<dbReference type="PROSITE" id="PS50026">
    <property type="entry name" value="EGF_3"/>
    <property type="match status" value="1"/>
</dbReference>
<feature type="chain" id="PRO_5041316043" description="guanylate cyclase" evidence="11">
    <location>
        <begin position="18"/>
        <end position="3279"/>
    </location>
</feature>
<dbReference type="EMBL" id="OX597825">
    <property type="protein sequence ID" value="CAI9730996.1"/>
    <property type="molecule type" value="Genomic_DNA"/>
</dbReference>
<evidence type="ECO:0000256" key="6">
    <source>
        <dbReference type="ARBA" id="ARBA00023136"/>
    </source>
</evidence>
<keyword evidence="9" id="KW-0245">EGF-like domain</keyword>
<dbReference type="SUPFAM" id="SSF55073">
    <property type="entry name" value="Nucleotide cyclase"/>
    <property type="match status" value="2"/>
</dbReference>
<feature type="disulfide bond" evidence="9">
    <location>
        <begin position="1019"/>
        <end position="1028"/>
    </location>
</feature>
<keyword evidence="9" id="KW-1015">Disulfide bond</keyword>
<evidence type="ECO:0000313" key="15">
    <source>
        <dbReference type="EMBL" id="CAI9730996.1"/>
    </source>
</evidence>
<keyword evidence="8" id="KW-0141">cGMP biosynthesis</keyword>
<sequence>MTIACLILISTWMFVTGQLELSFLQFHEPPAIIPDDPSKLYYSVPLNQMISKPIIVVAVYSNGTPFSEGEVNTTATIDSYAVSPSGEINNKDTWADSGGQLCQKSAWWLNYPERYNRHLAKTRCHTPHSSILMKSRIFNGKLIFDWIYHKHTIVPPSMRMFRIEIPDYKIYVDSFPIFVTKPAHRLVVTKPPPVTVMANHDFDVEVEIRDEEGNTLINGLDSVAIVEMTIPYNYKRFYADPEREMMIDYTKIRMDGEDVIIDFKTRDIIMRQQANYGKAKFTGVRILDVTENLQLNITLTMARDPWSRIPACSECFLDIERARQLSSDRKFITFQRLTTEEEEKILPVVFTNNFSVHYQILNKVDMDTSSKSMYSKLKTNENVVEVPISCPLLNGLSIFAMDMKERRIYSGPHSTLRLNINTIPKDICLSKDYTRNMSEGKALVFVSICEVVNSVKLIITYDGPPTVTYRTPAFRIIGNITIGHFGDLRFSGDGKEIDSHINSFIRFAINDVNNGIIVPELRKKGLKLYLKSYNIPNEKSATYRKLGDLETISTNIHLVISSIPGNVANVLSPFIVKLRIPFISTIDSTREYIDKDIYPLYNSISWSEEAFYNSVFQCAKDRFWTDVVILRYHDINLTGLFYSVAIKYKINLRNEFVFGAVKDLKLKNLYDRKLKLSLEAVKRTNLKIIFLFAPFHIQPIVFREAYLMNLSSLHGFQWVLMKKYAREFPFENHSVCNKKLECTLAFTGTYLFDSTYNVSGYQTDSWKRVLNYYFKEDRVLYKGGRVRYRSFEIGALMGLGYDAVHLYAKALAILLNKQLTLNGAKVNWLMRKITIHGLTDKVSLNAYGDRIGYFGYLAQVNPIPRWPYLPKSKVITYVKCIKRSEDGIQLEIPYESKILPHNKTAALVAFPVGKVHNTRQYISLSGMVSLNTQKMMPIEGEDWPPTIFIRTESIVPPYYCVHACGEKLKDPGNINVFDGGICRPDDKCECFEGFEGRHCHTVQCHCAHGRCNNEGSCICNPGYTGPSCGAAICEDCNFGVCVKPGVCECTTIVHFGENCAIHISSIIVPILFAAILLISISYVVAGITSSKTKSIIYQDWMIDWDNVTVPEKLGMVGESKGIINKTVAAYRWDNENWYVKKINSKTIPPDDKKIISDMVKLTKTRHYNLIRYGGCCLTYPNVSLFMEIADKGSIADVLANETFEIGWEFGFSFLKDICCGMEYLHDKSEIKSHGRLKSSNCLVDKRWTVRLSGFGAPSLRYGSYRIPESEEMSDLKDLFWTAPELLRDDTNLDGVKSGTPQGDVYSFAIIACEIVTKAKPYHYELKHLSEKSILDLIKDSHSRANEDIRRVWESIGGGKMIFTRPILSEDLLPNSNLSKKLFKKMLEESWNEKESSRPTFNKLSIILNQMYPIKGELIDKLIHLLETYSNNLEMVVIERTRELEEKKAKAEQLLGQMLPPKVACELKQVGEVIPELFENATVFFSDIVNFGRICKESKPMEIVDFLNEVYKLFDSVVDGYDVYKVESISDSYMVVSGIPEKNGDRHAGEIATMALDLMSYVTLLHVPNTESNVLQLRIGMHSGPVRRYSKTVSYGIQITKEENKKKINAYYQINRQLKLSFLQFHEPPANIPDDPSKLYYSVPLNQMISKPIIVVAFYSNGTPFSEGEVNTTATIDSYAVTPSGEINTEDTWAESGGQLCQKSAWWLNYPERYNRHLAKTRCHTPHSSILMKSRIFNGKLIFDWIYHKHTIVPPSMRMLRIEIPDYKAYVDSFPIFVTKPAHHLFITKQPPVTVMANHDFDVEVEIRDEEGNTLINGLDTVAIVEMTIPYNYKRFYADPEREMMVDYTKIRMDGEDVIIDFKTRDIIMRQQANYGKAKFTGVRILDVTEKLQLNITLTMARDPWSRIPACSECFLDIERARQLSSDRKFITFQRLTTEEEEKILPVVFTRNFSVHYQILNKVDMDTSSKSMYSKLKTNENVVEVPISCPLLNGISIFAMDFIHRRIHSGPDSILRLNINTIPKNICLSKDYTRNMSEGKALVFVSICEVVNSVKLIITYDGHPAVTYRTPAFRIIGNITIGHFGDLRFSGDGKEIDSHINSFIRFAINDVNNGIIVPELRKKGLKLYLKSYNIPNGKSAAYRKLGDLETISTNIHLVISSIPGNVANVFSPFIVKFRIPYISTIDSTREYINRDIYPLYNSISWSEEAFYNSVFQCAKDRFWTDIVILRYHDINLTGLFYSVAIKYKINLRNEFVFGAVKDLKPKNLYDSKLKSSLEAVKRTNLKVIFLFAPFHIQPIVFREAYLMNLSSLHGFQWVLMKKYAREFPFENHSVCNKTLECTLAFTGTYLFDSTYNVSGYQTDSWKRVLNYYFKEDRVLYKGGRVRHRSFEIGALMGLGYDAVHLYAKALAILLNKRLTIRGNKVNWLMRKTTIHGLTDNVSLNAYGDRIGYFGYLAQVNPIPRWPYLPKSKVITYVKCIKRSEDGIQLEIPYESEILPHNKTAALVAFPVSKAHNTRRYISLSGMVSLNTQKMMPKEGEDWPPTIFIRTESIVPPYYCVHACGYKLKDPGNINVFDRGICRPGNKCECFEGFGGKHCLSVQCHCLHGLCTIEGSCICNPGYTGPSCGAAICEDCNFGVCVKPGVCECTTIVYFGENCAIHISSIIVPILFAALILIGIFYVVAGITSSKTKSIIYQDWMIDWDNVTVPEELGMVGQSKGIINKTVAAYRWDDENWYVKKINSKTIPPEDKKIISDMVKLTKTRHYNLIRYGGCCLTYPNVSLFMEIADKGSIADVLANETFEIGWEFGFSFLKDICCGMEYLHDKSEIKSHGRLKSSNCLVDKRWTVRLSGFGAPSLRYGSYRIPESEEMSDLKDLFWTAPELLRDNTNLDGVKSGTPQGDVYSFAIVACEIATKVKPYHYELKHLSEKSILDLIKDSHSRANKEIRRVWEGIGGGKMIFTRPILSEDLLPHSNLSKKLFKIMLEESWNEKASSRPTFNKLSIILNEMYPIKGELIDKLIQLLETYSNNLEMVVIERTRELEEKKAKAEQLLGQMLPPKVACELKQVGKVIPELFENATVFFSDIVNFDRICKESKPMEIVDFLNEVYKIFDSVLDGYDVYKVETISASYMVVSGIPEKNGDRHAGEIATMALDLMSYATLLHVPNTESNVLQLRIGMHSGSVVSGVVGKLLPRFCLFGDTVNTAARMQSSSYALHIQVSETTEAILDSLGGYKLECRGEREVRGRGLMTTYWLWGKDTFMKELPDISLAVPLSQHTFK</sequence>
<dbReference type="GO" id="GO:0035556">
    <property type="term" value="P:intracellular signal transduction"/>
    <property type="evidence" value="ECO:0007669"/>
    <property type="project" value="InterPro"/>
</dbReference>
<dbReference type="GO" id="GO:0005886">
    <property type="term" value="C:plasma membrane"/>
    <property type="evidence" value="ECO:0007669"/>
    <property type="project" value="TreeGrafter"/>
</dbReference>
<dbReference type="Pfam" id="PF00211">
    <property type="entry name" value="Guanylate_cyc"/>
    <property type="match status" value="2"/>
</dbReference>
<evidence type="ECO:0000259" key="12">
    <source>
        <dbReference type="PROSITE" id="PS50011"/>
    </source>
</evidence>
<evidence type="ECO:0000256" key="11">
    <source>
        <dbReference type="SAM" id="SignalP"/>
    </source>
</evidence>
<evidence type="ECO:0000256" key="10">
    <source>
        <dbReference type="SAM" id="Phobius"/>
    </source>
</evidence>
<dbReference type="InterPro" id="IPR001054">
    <property type="entry name" value="A/G_cyclase"/>
</dbReference>
<dbReference type="InterPro" id="IPR011009">
    <property type="entry name" value="Kinase-like_dom_sf"/>
</dbReference>
<feature type="domain" description="Protein kinase" evidence="12">
    <location>
        <begin position="2705"/>
        <end position="3009"/>
    </location>
</feature>
<keyword evidence="3 10" id="KW-0812">Transmembrane</keyword>
<dbReference type="EC" id="4.6.1.2" evidence="2"/>
<gene>
    <name evidence="15" type="ORF">OCTVUL_1B002609</name>
</gene>
<feature type="signal peptide" evidence="11">
    <location>
        <begin position="1"/>
        <end position="17"/>
    </location>
</feature>
<feature type="domain" description="Protein kinase" evidence="12">
    <location>
        <begin position="1107"/>
        <end position="1411"/>
    </location>
</feature>
<dbReference type="Gene3D" id="2.10.25.10">
    <property type="entry name" value="Laminin"/>
    <property type="match status" value="2"/>
</dbReference>
<dbReference type="SMART" id="SM00220">
    <property type="entry name" value="S_TKc"/>
    <property type="match status" value="1"/>
</dbReference>
<keyword evidence="6 10" id="KW-0472">Membrane</keyword>
<proteinExistence type="predicted"/>
<evidence type="ECO:0000256" key="8">
    <source>
        <dbReference type="ARBA" id="ARBA00023293"/>
    </source>
</evidence>
<name>A0AA36BAS8_OCTVU</name>
<evidence type="ECO:0000256" key="5">
    <source>
        <dbReference type="ARBA" id="ARBA00022989"/>
    </source>
</evidence>
<dbReference type="InterPro" id="IPR001245">
    <property type="entry name" value="Ser-Thr/Tyr_kinase_cat_dom"/>
</dbReference>
<dbReference type="GO" id="GO:0007168">
    <property type="term" value="P:receptor guanylyl cyclase signaling pathway"/>
    <property type="evidence" value="ECO:0007669"/>
    <property type="project" value="TreeGrafter"/>
</dbReference>
<evidence type="ECO:0000256" key="7">
    <source>
        <dbReference type="ARBA" id="ARBA00023239"/>
    </source>
</evidence>
<evidence type="ECO:0000259" key="13">
    <source>
        <dbReference type="PROSITE" id="PS50026"/>
    </source>
</evidence>
<keyword evidence="5 10" id="KW-1133">Transmembrane helix</keyword>
<evidence type="ECO:0000313" key="16">
    <source>
        <dbReference type="Proteomes" id="UP001162480"/>
    </source>
</evidence>
<dbReference type="SUPFAM" id="SSF56112">
    <property type="entry name" value="Protein kinase-like (PK-like)"/>
    <property type="match status" value="2"/>
</dbReference>
<dbReference type="InterPro" id="IPR000719">
    <property type="entry name" value="Prot_kinase_dom"/>
</dbReference>
<feature type="transmembrane region" description="Helical" evidence="10">
    <location>
        <begin position="1066"/>
        <end position="1085"/>
    </location>
</feature>
<dbReference type="SMART" id="SM00181">
    <property type="entry name" value="EGF"/>
    <property type="match status" value="2"/>
</dbReference>
<reference evidence="15" key="1">
    <citation type="submission" date="2023-08" db="EMBL/GenBank/DDBJ databases">
        <authorList>
            <person name="Alioto T."/>
            <person name="Alioto T."/>
            <person name="Gomez Garrido J."/>
        </authorList>
    </citation>
    <scope>NUCLEOTIDE SEQUENCE</scope>
</reference>
<evidence type="ECO:0000256" key="1">
    <source>
        <dbReference type="ARBA" id="ARBA00004167"/>
    </source>
</evidence>
<dbReference type="GO" id="GO:0004383">
    <property type="term" value="F:guanylate cyclase activity"/>
    <property type="evidence" value="ECO:0007669"/>
    <property type="project" value="UniProtKB-EC"/>
</dbReference>
<feature type="domain" description="Guanylate cyclase" evidence="14">
    <location>
        <begin position="3079"/>
        <end position="3209"/>
    </location>
</feature>
<dbReference type="PROSITE" id="PS50125">
    <property type="entry name" value="GUANYLATE_CYCLASE_2"/>
    <property type="match status" value="2"/>
</dbReference>
<dbReference type="GO" id="GO:0004016">
    <property type="term" value="F:adenylate cyclase activity"/>
    <property type="evidence" value="ECO:0007669"/>
    <property type="project" value="TreeGrafter"/>
</dbReference>
<dbReference type="Pfam" id="PF07714">
    <property type="entry name" value="PK_Tyr_Ser-Thr"/>
    <property type="match status" value="2"/>
</dbReference>
<dbReference type="InterPro" id="IPR050401">
    <property type="entry name" value="Cyclic_nucleotide_synthase"/>
</dbReference>
<dbReference type="Proteomes" id="UP001162480">
    <property type="component" value="Chromosome 12"/>
</dbReference>
<dbReference type="InterPro" id="IPR029787">
    <property type="entry name" value="Nucleotide_cyclase"/>
</dbReference>
<dbReference type="InterPro" id="IPR001828">
    <property type="entry name" value="ANF_lig-bd_rcpt"/>
</dbReference>
<accession>A0AA36BAS8</accession>
<feature type="domain" description="Guanylate cyclase" evidence="14">
    <location>
        <begin position="1481"/>
        <end position="1585"/>
    </location>
</feature>
<feature type="transmembrane region" description="Helical" evidence="10">
    <location>
        <begin position="2664"/>
        <end position="2683"/>
    </location>
</feature>
<feature type="domain" description="EGF-like" evidence="13">
    <location>
        <begin position="995"/>
        <end position="1029"/>
    </location>
</feature>
<keyword evidence="4" id="KW-0547">Nucleotide-binding</keyword>
<dbReference type="FunFam" id="3.30.70.1230:FF:000030">
    <property type="entry name" value="Si:ch211-215j19.12"/>
    <property type="match status" value="1"/>
</dbReference>
<dbReference type="Pfam" id="PF01094">
    <property type="entry name" value="ANF_receptor"/>
    <property type="match status" value="2"/>
</dbReference>
<dbReference type="SUPFAM" id="SSF53822">
    <property type="entry name" value="Periplasmic binding protein-like I"/>
    <property type="match status" value="2"/>
</dbReference>
<keyword evidence="7" id="KW-0456">Lyase</keyword>
<dbReference type="GO" id="GO:0004672">
    <property type="term" value="F:protein kinase activity"/>
    <property type="evidence" value="ECO:0007669"/>
    <property type="project" value="InterPro"/>
</dbReference>
<dbReference type="Gene3D" id="1.10.510.10">
    <property type="entry name" value="Transferase(Phosphotransferase) domain 1"/>
    <property type="match status" value="2"/>
</dbReference>
<dbReference type="PROSITE" id="PS00022">
    <property type="entry name" value="EGF_1"/>
    <property type="match status" value="2"/>
</dbReference>
<dbReference type="Gene3D" id="3.30.70.1230">
    <property type="entry name" value="Nucleotide cyclase"/>
    <property type="match status" value="2"/>
</dbReference>
<dbReference type="GO" id="GO:0001653">
    <property type="term" value="F:peptide receptor activity"/>
    <property type="evidence" value="ECO:0007669"/>
    <property type="project" value="TreeGrafter"/>
</dbReference>
<evidence type="ECO:0000256" key="9">
    <source>
        <dbReference type="PROSITE-ProRule" id="PRU00076"/>
    </source>
</evidence>
<comment type="subcellular location">
    <subcellularLocation>
        <location evidence="1">Membrane</location>
        <topology evidence="1">Single-pass membrane protein</topology>
    </subcellularLocation>
</comment>
<evidence type="ECO:0000256" key="2">
    <source>
        <dbReference type="ARBA" id="ARBA00012202"/>
    </source>
</evidence>
<dbReference type="InterPro" id="IPR028082">
    <property type="entry name" value="Peripla_BP_I"/>
</dbReference>
<keyword evidence="16" id="KW-1185">Reference proteome</keyword>
<dbReference type="CDD" id="cd07302">
    <property type="entry name" value="CHD"/>
    <property type="match status" value="2"/>
</dbReference>
<dbReference type="PROSITE" id="PS01186">
    <property type="entry name" value="EGF_2"/>
    <property type="match status" value="2"/>
</dbReference>
<evidence type="ECO:0000256" key="3">
    <source>
        <dbReference type="ARBA" id="ARBA00022692"/>
    </source>
</evidence>
<dbReference type="SMART" id="SM00044">
    <property type="entry name" value="CYCc"/>
    <property type="match status" value="2"/>
</dbReference>
<comment type="caution">
    <text evidence="9">Lacks conserved residue(s) required for the propagation of feature annotation.</text>
</comment>
<dbReference type="PROSITE" id="PS50011">
    <property type="entry name" value="PROTEIN_KINASE_DOM"/>
    <property type="match status" value="2"/>
</dbReference>
<dbReference type="InterPro" id="IPR000742">
    <property type="entry name" value="EGF"/>
</dbReference>
<evidence type="ECO:0000259" key="14">
    <source>
        <dbReference type="PROSITE" id="PS50125"/>
    </source>
</evidence>
<organism evidence="15 16">
    <name type="scientific">Octopus vulgaris</name>
    <name type="common">Common octopus</name>
    <dbReference type="NCBI Taxonomy" id="6645"/>
    <lineage>
        <taxon>Eukaryota</taxon>
        <taxon>Metazoa</taxon>
        <taxon>Spiralia</taxon>
        <taxon>Lophotrochozoa</taxon>
        <taxon>Mollusca</taxon>
        <taxon>Cephalopoda</taxon>
        <taxon>Coleoidea</taxon>
        <taxon>Octopodiformes</taxon>
        <taxon>Octopoda</taxon>
        <taxon>Incirrata</taxon>
        <taxon>Octopodidae</taxon>
        <taxon>Octopus</taxon>
    </lineage>
</organism>
<dbReference type="PANTHER" id="PTHR11920">
    <property type="entry name" value="GUANYLYL CYCLASE"/>
    <property type="match status" value="1"/>
</dbReference>
<dbReference type="Gene3D" id="3.40.50.2300">
    <property type="match status" value="4"/>
</dbReference>